<organism evidence="1 2">
    <name type="scientific">Ixodes persulcatus</name>
    <name type="common">Taiga tick</name>
    <dbReference type="NCBI Taxonomy" id="34615"/>
    <lineage>
        <taxon>Eukaryota</taxon>
        <taxon>Metazoa</taxon>
        <taxon>Ecdysozoa</taxon>
        <taxon>Arthropoda</taxon>
        <taxon>Chelicerata</taxon>
        <taxon>Arachnida</taxon>
        <taxon>Acari</taxon>
        <taxon>Parasitiformes</taxon>
        <taxon>Ixodida</taxon>
        <taxon>Ixodoidea</taxon>
        <taxon>Ixodidae</taxon>
        <taxon>Ixodinae</taxon>
        <taxon>Ixodes</taxon>
    </lineage>
</organism>
<accession>A0AC60PU66</accession>
<comment type="caution">
    <text evidence="1">The sequence shown here is derived from an EMBL/GenBank/DDBJ whole genome shotgun (WGS) entry which is preliminary data.</text>
</comment>
<keyword evidence="2" id="KW-1185">Reference proteome</keyword>
<evidence type="ECO:0000313" key="2">
    <source>
        <dbReference type="Proteomes" id="UP000805193"/>
    </source>
</evidence>
<gene>
    <name evidence="1" type="ORF">HPB47_000148</name>
</gene>
<protein>
    <submittedName>
        <fullName evidence="1">Uncharacterized protein</fullName>
    </submittedName>
</protein>
<sequence>MHVRQRKRSKKQQKLSYADSAKNKKFCKCVFSCEEVMEPREIPIRGIPAVGNTQERKLTIGVPIN</sequence>
<proteinExistence type="predicted"/>
<dbReference type="EMBL" id="JABSTQ010010013">
    <property type="protein sequence ID" value="KAG0424101.1"/>
    <property type="molecule type" value="Genomic_DNA"/>
</dbReference>
<reference evidence="1 2" key="1">
    <citation type="journal article" date="2020" name="Cell">
        <title>Large-Scale Comparative Analyses of Tick Genomes Elucidate Their Genetic Diversity and Vector Capacities.</title>
        <authorList>
            <consortium name="Tick Genome and Microbiome Consortium (TIGMIC)"/>
            <person name="Jia N."/>
            <person name="Wang J."/>
            <person name="Shi W."/>
            <person name="Du L."/>
            <person name="Sun Y."/>
            <person name="Zhan W."/>
            <person name="Jiang J.F."/>
            <person name="Wang Q."/>
            <person name="Zhang B."/>
            <person name="Ji P."/>
            <person name="Bell-Sakyi L."/>
            <person name="Cui X.M."/>
            <person name="Yuan T.T."/>
            <person name="Jiang B.G."/>
            <person name="Yang W.F."/>
            <person name="Lam T.T."/>
            <person name="Chang Q.C."/>
            <person name="Ding S.J."/>
            <person name="Wang X.J."/>
            <person name="Zhu J.G."/>
            <person name="Ruan X.D."/>
            <person name="Zhao L."/>
            <person name="Wei J.T."/>
            <person name="Ye R.Z."/>
            <person name="Que T.C."/>
            <person name="Du C.H."/>
            <person name="Zhou Y.H."/>
            <person name="Cheng J.X."/>
            <person name="Dai P.F."/>
            <person name="Guo W.B."/>
            <person name="Han X.H."/>
            <person name="Huang E.J."/>
            <person name="Li L.F."/>
            <person name="Wei W."/>
            <person name="Gao Y.C."/>
            <person name="Liu J.Z."/>
            <person name="Shao H.Z."/>
            <person name="Wang X."/>
            <person name="Wang C.C."/>
            <person name="Yang T.C."/>
            <person name="Huo Q.B."/>
            <person name="Li W."/>
            <person name="Chen H.Y."/>
            <person name="Chen S.E."/>
            <person name="Zhou L.G."/>
            <person name="Ni X.B."/>
            <person name="Tian J.H."/>
            <person name="Sheng Y."/>
            <person name="Liu T."/>
            <person name="Pan Y.S."/>
            <person name="Xia L.Y."/>
            <person name="Li J."/>
            <person name="Zhao F."/>
            <person name="Cao W.C."/>
        </authorList>
    </citation>
    <scope>NUCLEOTIDE SEQUENCE [LARGE SCALE GENOMIC DNA]</scope>
    <source>
        <strain evidence="1">Iper-2018</strain>
    </source>
</reference>
<evidence type="ECO:0000313" key="1">
    <source>
        <dbReference type="EMBL" id="KAG0424101.1"/>
    </source>
</evidence>
<name>A0AC60PU66_IXOPE</name>
<dbReference type="Proteomes" id="UP000805193">
    <property type="component" value="Unassembled WGS sequence"/>
</dbReference>